<evidence type="ECO:0000313" key="3">
    <source>
        <dbReference type="Proteomes" id="UP001155280"/>
    </source>
</evidence>
<accession>A0A9X2KWC4</accession>
<keyword evidence="1" id="KW-0808">Transferase</keyword>
<gene>
    <name evidence="2" type="ORF">MKO06_05260</name>
</gene>
<dbReference type="Pfam" id="PF13489">
    <property type="entry name" value="Methyltransf_23"/>
    <property type="match status" value="1"/>
</dbReference>
<dbReference type="CDD" id="cd02440">
    <property type="entry name" value="AdoMet_MTases"/>
    <property type="match status" value="1"/>
</dbReference>
<proteinExistence type="predicted"/>
<protein>
    <submittedName>
        <fullName evidence="2">Class I SAM-dependent methyltransferase</fullName>
    </submittedName>
</protein>
<organism evidence="2 3">
    <name type="scientific">Christiangramia oceanisediminis</name>
    <dbReference type="NCBI Taxonomy" id="2920386"/>
    <lineage>
        <taxon>Bacteria</taxon>
        <taxon>Pseudomonadati</taxon>
        <taxon>Bacteroidota</taxon>
        <taxon>Flavobacteriia</taxon>
        <taxon>Flavobacteriales</taxon>
        <taxon>Flavobacteriaceae</taxon>
        <taxon>Christiangramia</taxon>
    </lineage>
</organism>
<dbReference type="GO" id="GO:0032259">
    <property type="term" value="P:methylation"/>
    <property type="evidence" value="ECO:0007669"/>
    <property type="project" value="UniProtKB-KW"/>
</dbReference>
<dbReference type="GO" id="GO:0008168">
    <property type="term" value="F:methyltransferase activity"/>
    <property type="evidence" value="ECO:0007669"/>
    <property type="project" value="UniProtKB-KW"/>
</dbReference>
<comment type="caution">
    <text evidence="2">The sequence shown here is derived from an EMBL/GenBank/DDBJ whole genome shotgun (WGS) entry which is preliminary data.</text>
</comment>
<keyword evidence="3" id="KW-1185">Reference proteome</keyword>
<dbReference type="PANTHER" id="PTHR43861">
    <property type="entry name" value="TRANS-ACONITATE 2-METHYLTRANSFERASE-RELATED"/>
    <property type="match status" value="1"/>
</dbReference>
<evidence type="ECO:0000313" key="2">
    <source>
        <dbReference type="EMBL" id="MCP9199303.1"/>
    </source>
</evidence>
<dbReference type="SUPFAM" id="SSF53335">
    <property type="entry name" value="S-adenosyl-L-methionine-dependent methyltransferases"/>
    <property type="match status" value="1"/>
</dbReference>
<dbReference type="AlphaFoldDB" id="A0A9X2KWC4"/>
<sequence length="291" mass="33161">MRKAPQQERTKATSGINLVCQDHLVSGKKFTISEYEPGILKTEPVPENLSHYYESDEYISHSDSSNNIQDKIYQVVKSYMLDQKAKWIIKEKGSGRILDFGAGTGDFLKKMKSVGWEIEGVEPSSTARNLADKKELNLKSDLASISKTKFDVISLWHVLEHIPDFENQIKNFSELLDENGILVIAVPNYNSHDCNYYKEFWAAWDVPRHLWHFSRTGLQSKLSELGFSLLKEQPLLFDSFYVSLLSEKHKAGKANYMNALYQGSKSNTKAKSSGEYSSIAYFFQKSTKTSI</sequence>
<evidence type="ECO:0000256" key="1">
    <source>
        <dbReference type="ARBA" id="ARBA00022679"/>
    </source>
</evidence>
<dbReference type="PANTHER" id="PTHR43861:SF3">
    <property type="entry name" value="PUTATIVE (AFU_ORTHOLOGUE AFUA_2G14390)-RELATED"/>
    <property type="match status" value="1"/>
</dbReference>
<name>A0A9X2KWC4_9FLAO</name>
<dbReference type="InterPro" id="IPR029063">
    <property type="entry name" value="SAM-dependent_MTases_sf"/>
</dbReference>
<keyword evidence="2" id="KW-0489">Methyltransferase</keyword>
<reference evidence="2" key="1">
    <citation type="submission" date="2022-07" db="EMBL/GenBank/DDBJ databases">
        <title>Gramela sediminis sp. nov., isolated from deep-sea sediment of the Indian Ocean.</title>
        <authorList>
            <person name="Shi H."/>
        </authorList>
    </citation>
    <scope>NUCLEOTIDE SEQUENCE</scope>
    <source>
        <strain evidence="2">GC03-9</strain>
    </source>
</reference>
<dbReference type="EMBL" id="JANCNS010000001">
    <property type="protein sequence ID" value="MCP9199303.1"/>
    <property type="molecule type" value="Genomic_DNA"/>
</dbReference>
<dbReference type="RefSeq" id="WP_241549608.1">
    <property type="nucleotide sequence ID" value="NZ_JANCNS010000001.1"/>
</dbReference>
<dbReference type="Gene3D" id="3.40.50.150">
    <property type="entry name" value="Vaccinia Virus protein VP39"/>
    <property type="match status" value="1"/>
</dbReference>
<dbReference type="Proteomes" id="UP001155280">
    <property type="component" value="Unassembled WGS sequence"/>
</dbReference>